<protein>
    <submittedName>
        <fullName evidence="1">Uncharacterized protein</fullName>
    </submittedName>
</protein>
<reference evidence="1" key="1">
    <citation type="submission" date="2020-06" db="EMBL/GenBank/DDBJ databases">
        <authorList>
            <person name="Li T."/>
            <person name="Hu X."/>
            <person name="Zhang T."/>
            <person name="Song X."/>
            <person name="Zhang H."/>
            <person name="Dai N."/>
            <person name="Sheng W."/>
            <person name="Hou X."/>
            <person name="Wei L."/>
        </authorList>
    </citation>
    <scope>NUCLEOTIDE SEQUENCE</scope>
    <source>
        <strain evidence="1">G02</strain>
        <tissue evidence="1">Leaf</tissue>
    </source>
</reference>
<evidence type="ECO:0000313" key="1">
    <source>
        <dbReference type="EMBL" id="KAL0340515.1"/>
    </source>
</evidence>
<accession>A0AAW2N9S9</accession>
<reference evidence="1" key="2">
    <citation type="journal article" date="2024" name="Plant">
        <title>Genomic evolution and insights into agronomic trait innovations of Sesamum species.</title>
        <authorList>
            <person name="Miao H."/>
            <person name="Wang L."/>
            <person name="Qu L."/>
            <person name="Liu H."/>
            <person name="Sun Y."/>
            <person name="Le M."/>
            <person name="Wang Q."/>
            <person name="Wei S."/>
            <person name="Zheng Y."/>
            <person name="Lin W."/>
            <person name="Duan Y."/>
            <person name="Cao H."/>
            <person name="Xiong S."/>
            <person name="Wang X."/>
            <person name="Wei L."/>
            <person name="Li C."/>
            <person name="Ma Q."/>
            <person name="Ju M."/>
            <person name="Zhao R."/>
            <person name="Li G."/>
            <person name="Mu C."/>
            <person name="Tian Q."/>
            <person name="Mei H."/>
            <person name="Zhang T."/>
            <person name="Gao T."/>
            <person name="Zhang H."/>
        </authorList>
    </citation>
    <scope>NUCLEOTIDE SEQUENCE</scope>
    <source>
        <strain evidence="1">G02</strain>
    </source>
</reference>
<sequence length="85" mass="10100">MKHSRNFFSRKFPYSEAGIKFRHREPAIHLQFLVASCLSLRCLADEKDRGLLRRLRRLSADSSRPKKLLLSDARRCHHDFKSPRH</sequence>
<name>A0AAW2N9S9_SESRA</name>
<organism evidence="1">
    <name type="scientific">Sesamum radiatum</name>
    <name type="common">Black benniseed</name>
    <dbReference type="NCBI Taxonomy" id="300843"/>
    <lineage>
        <taxon>Eukaryota</taxon>
        <taxon>Viridiplantae</taxon>
        <taxon>Streptophyta</taxon>
        <taxon>Embryophyta</taxon>
        <taxon>Tracheophyta</taxon>
        <taxon>Spermatophyta</taxon>
        <taxon>Magnoliopsida</taxon>
        <taxon>eudicotyledons</taxon>
        <taxon>Gunneridae</taxon>
        <taxon>Pentapetalae</taxon>
        <taxon>asterids</taxon>
        <taxon>lamiids</taxon>
        <taxon>Lamiales</taxon>
        <taxon>Pedaliaceae</taxon>
        <taxon>Sesamum</taxon>
    </lineage>
</organism>
<proteinExistence type="predicted"/>
<dbReference type="EMBL" id="JACGWJ010000020">
    <property type="protein sequence ID" value="KAL0340515.1"/>
    <property type="molecule type" value="Genomic_DNA"/>
</dbReference>
<comment type="caution">
    <text evidence="1">The sequence shown here is derived from an EMBL/GenBank/DDBJ whole genome shotgun (WGS) entry which is preliminary data.</text>
</comment>
<dbReference type="AlphaFoldDB" id="A0AAW2N9S9"/>
<gene>
    <name evidence="1" type="ORF">Sradi_4568300</name>
</gene>